<feature type="transmembrane region" description="Helical" evidence="1">
    <location>
        <begin position="62"/>
        <end position="87"/>
    </location>
</feature>
<proteinExistence type="predicted"/>
<comment type="caution">
    <text evidence="2">The sequence shown here is derived from an EMBL/GenBank/DDBJ whole genome shotgun (WGS) entry which is preliminary data.</text>
</comment>
<evidence type="ECO:0000256" key="1">
    <source>
        <dbReference type="SAM" id="Phobius"/>
    </source>
</evidence>
<feature type="transmembrane region" description="Helical" evidence="1">
    <location>
        <begin position="99"/>
        <end position="121"/>
    </location>
</feature>
<dbReference type="EMBL" id="RPEM01000001">
    <property type="protein sequence ID" value="TGD45441.1"/>
    <property type="molecule type" value="Genomic_DNA"/>
</dbReference>
<gene>
    <name evidence="2" type="ORF">EEB11_02605</name>
</gene>
<keyword evidence="1" id="KW-0472">Membrane</keyword>
<feature type="transmembrane region" description="Helical" evidence="1">
    <location>
        <begin position="12"/>
        <end position="34"/>
    </location>
</feature>
<reference evidence="2 3" key="1">
    <citation type="submission" date="2018-11" db="EMBL/GenBank/DDBJ databases">
        <title>Tabrizicola sp. isolated from sediment of alpine lake.</title>
        <authorList>
            <person name="Liu Z."/>
        </authorList>
    </citation>
    <scope>NUCLEOTIDE SEQUENCE [LARGE SCALE GENOMIC DNA]</scope>
    <source>
        <strain evidence="2 3">DRYC-M-16</strain>
    </source>
</reference>
<sequence>MPPTSLRPALVVGLFGMLAIAALLSLRMICFVLSETLPAAQRQRFDMADGMRGAKRLLGDRAFMALTFPGGFAMASFFVFIASGPFVYTQAFGLSPTGFSLAFAVNAIGFFAASQLAAGFGQRFGAGRVVRGQAAVA</sequence>
<keyword evidence="1" id="KW-0812">Transmembrane</keyword>
<evidence type="ECO:0000313" key="2">
    <source>
        <dbReference type="EMBL" id="TGD45441.1"/>
    </source>
</evidence>
<dbReference type="Proteomes" id="UP000297741">
    <property type="component" value="Unassembled WGS sequence"/>
</dbReference>
<keyword evidence="3" id="KW-1185">Reference proteome</keyword>
<evidence type="ECO:0000313" key="3">
    <source>
        <dbReference type="Proteomes" id="UP000297741"/>
    </source>
</evidence>
<dbReference type="InterPro" id="IPR036259">
    <property type="entry name" value="MFS_trans_sf"/>
</dbReference>
<accession>A0ABY2KRX8</accession>
<dbReference type="Gene3D" id="1.20.1720.10">
    <property type="entry name" value="Multidrug resistance protein D"/>
    <property type="match status" value="1"/>
</dbReference>
<evidence type="ECO:0008006" key="4">
    <source>
        <dbReference type="Google" id="ProtNLM"/>
    </source>
</evidence>
<protein>
    <recommendedName>
        <fullName evidence="4">MFS transporter</fullName>
    </recommendedName>
</protein>
<dbReference type="RefSeq" id="WP_135428827.1">
    <property type="nucleotide sequence ID" value="NZ_RPEM01000001.1"/>
</dbReference>
<keyword evidence="1" id="KW-1133">Transmembrane helix</keyword>
<dbReference type="SUPFAM" id="SSF103473">
    <property type="entry name" value="MFS general substrate transporter"/>
    <property type="match status" value="1"/>
</dbReference>
<name>A0ABY2KRX8_9RHOB</name>
<organism evidence="2 3">
    <name type="scientific">Pseudotabrizicola sediminis</name>
    <dbReference type="NCBI Taxonomy" id="2486418"/>
    <lineage>
        <taxon>Bacteria</taxon>
        <taxon>Pseudomonadati</taxon>
        <taxon>Pseudomonadota</taxon>
        <taxon>Alphaproteobacteria</taxon>
        <taxon>Rhodobacterales</taxon>
        <taxon>Paracoccaceae</taxon>
        <taxon>Pseudotabrizicola</taxon>
    </lineage>
</organism>